<name>A0A0H5QIN0_9ZZZZ</name>
<sequence length="169" mass="19057">MDYPKGRATVWPDDEEQAPITAYFTPPKKKNYPARWLLLWQDESEIGVSMVEQAKSTTMTLIDYRVRDFLMGTIGLGNFVFVNQAEVARELQVRKASVCESIKRLCEMQVLLKGPKSGRSNTYMVNPAFCFAGGLGNGIKERKETIKQGKAKVIPFHKDNQPRQASLLG</sequence>
<protein>
    <recommendedName>
        <fullName evidence="2">Plasmid replication protein RepL domain-containing protein</fullName>
    </recommendedName>
</protein>
<organism evidence="1">
    <name type="scientific">uncultured prokaryote</name>
    <dbReference type="NCBI Taxonomy" id="198431"/>
    <lineage>
        <taxon>unclassified sequences</taxon>
        <taxon>environmental samples</taxon>
    </lineage>
</organism>
<reference evidence="1" key="2">
    <citation type="submission" date="2015-07" db="EMBL/GenBank/DDBJ databases">
        <title>Plasmids, circular viruses and viroids from rat gut.</title>
        <authorList>
            <person name="Jorgensen T.J."/>
            <person name="Hansen M.A."/>
            <person name="Xu Z."/>
            <person name="Tabak M.A."/>
            <person name="Sorensen S.J."/>
            <person name="Hansen L.H."/>
        </authorList>
    </citation>
    <scope>NUCLEOTIDE SEQUENCE</scope>
    <source>
        <strain evidence="1">RGRH0734</strain>
    </source>
</reference>
<evidence type="ECO:0000313" key="1">
    <source>
        <dbReference type="EMBL" id="CRY95697.1"/>
    </source>
</evidence>
<accession>A0A0H5QIN0</accession>
<dbReference type="AlphaFoldDB" id="A0A0H5QIN0"/>
<evidence type="ECO:0008006" key="2">
    <source>
        <dbReference type="Google" id="ProtNLM"/>
    </source>
</evidence>
<proteinExistence type="predicted"/>
<reference evidence="1" key="1">
    <citation type="submission" date="2015-06" db="EMBL/GenBank/DDBJ databases">
        <authorList>
            <person name="Joergensen T."/>
        </authorList>
    </citation>
    <scope>NUCLEOTIDE SEQUENCE</scope>
    <source>
        <strain evidence="1">RGRH0734</strain>
    </source>
</reference>
<dbReference type="EMBL" id="LN853346">
    <property type="protein sequence ID" value="CRY95697.1"/>
    <property type="molecule type" value="Genomic_DNA"/>
</dbReference>